<dbReference type="InterPro" id="IPR036691">
    <property type="entry name" value="Endo/exonu/phosph_ase_sf"/>
</dbReference>
<comment type="caution">
    <text evidence="1">The sequence shown here is derived from an EMBL/GenBank/DDBJ whole genome shotgun (WGS) entry which is preliminary data.</text>
</comment>
<proteinExistence type="predicted"/>
<dbReference type="EMBL" id="JABTTQ020000001">
    <property type="protein sequence ID" value="KAK6163949.1"/>
    <property type="molecule type" value="Genomic_DNA"/>
</dbReference>
<name>A0ABR0XY66_REHGL</name>
<evidence type="ECO:0000313" key="1">
    <source>
        <dbReference type="EMBL" id="KAK6163949.1"/>
    </source>
</evidence>
<dbReference type="PANTHER" id="PTHR33710:SF62">
    <property type="entry name" value="DUF4283 DOMAIN PROTEIN"/>
    <property type="match status" value="1"/>
</dbReference>
<accession>A0ABR0XY66</accession>
<protein>
    <submittedName>
        <fullName evidence="1">Uncharacterized protein</fullName>
    </submittedName>
</protein>
<dbReference type="SUPFAM" id="SSF56219">
    <property type="entry name" value="DNase I-like"/>
    <property type="match status" value="1"/>
</dbReference>
<evidence type="ECO:0000313" key="2">
    <source>
        <dbReference type="Proteomes" id="UP001318860"/>
    </source>
</evidence>
<gene>
    <name evidence="1" type="ORF">DH2020_000813</name>
</gene>
<reference evidence="1 2" key="1">
    <citation type="journal article" date="2021" name="Comput. Struct. Biotechnol. J.">
        <title>De novo genome assembly of the potent medicinal plant Rehmannia glutinosa using nanopore technology.</title>
        <authorList>
            <person name="Ma L."/>
            <person name="Dong C."/>
            <person name="Song C."/>
            <person name="Wang X."/>
            <person name="Zheng X."/>
            <person name="Niu Y."/>
            <person name="Chen S."/>
            <person name="Feng W."/>
        </authorList>
    </citation>
    <scope>NUCLEOTIDE SEQUENCE [LARGE SCALE GENOMIC DNA]</scope>
    <source>
        <strain evidence="1">DH-2019</strain>
    </source>
</reference>
<dbReference type="Proteomes" id="UP001318860">
    <property type="component" value="Unassembled WGS sequence"/>
</dbReference>
<keyword evidence="2" id="KW-1185">Reference proteome</keyword>
<organism evidence="1 2">
    <name type="scientific">Rehmannia glutinosa</name>
    <name type="common">Chinese foxglove</name>
    <dbReference type="NCBI Taxonomy" id="99300"/>
    <lineage>
        <taxon>Eukaryota</taxon>
        <taxon>Viridiplantae</taxon>
        <taxon>Streptophyta</taxon>
        <taxon>Embryophyta</taxon>
        <taxon>Tracheophyta</taxon>
        <taxon>Spermatophyta</taxon>
        <taxon>Magnoliopsida</taxon>
        <taxon>eudicotyledons</taxon>
        <taxon>Gunneridae</taxon>
        <taxon>Pentapetalae</taxon>
        <taxon>asterids</taxon>
        <taxon>lamiids</taxon>
        <taxon>Lamiales</taxon>
        <taxon>Orobanchaceae</taxon>
        <taxon>Rehmannieae</taxon>
        <taxon>Rehmannia</taxon>
    </lineage>
</organism>
<sequence length="380" mass="43811">MCGYDLSLPRRESITLKVESSSNYHPPKYERTHIPAAPSNPDTSPLQSGLMEHKILILAITEPMTQLDFPYLCGKLSFQFGIANKTNKIWVFWTSSVTSNLVSDNDQSIDLEFSSPLFSSHFCASFIYAKSTRIERRTLSDDLRTSASTFHSLPWIVEGYFNCFLHSEERVGSNFNRALDMEEFGQMVSDCGLIDIGSEGTKMHTWVRNHLKERLDRIFLNIKWDDFFAHSCVKHLPRVFQMWLRHHTFLANVAEVWAAPTGFPGLVNLHHKLIRVKQRLKWWNRNVFGDIFETLKEAEHKVEVVGQIFDSSPTPENRSSLHHAIVALVFTTKVEEDFWHQKSSCKWIVEDDIMIFSNNADHSLSTTFFQTCPSMHSQCS</sequence>
<dbReference type="PANTHER" id="PTHR33710">
    <property type="entry name" value="BNAC02G09200D PROTEIN"/>
    <property type="match status" value="1"/>
</dbReference>